<evidence type="ECO:0000256" key="1">
    <source>
        <dbReference type="ARBA" id="ARBA00022679"/>
    </source>
</evidence>
<evidence type="ECO:0000256" key="2">
    <source>
        <dbReference type="ARBA" id="ARBA00022741"/>
    </source>
</evidence>
<dbReference type="GO" id="GO:0005524">
    <property type="term" value="F:ATP binding"/>
    <property type="evidence" value="ECO:0007669"/>
    <property type="project" value="UniProtKB-KW"/>
</dbReference>
<dbReference type="EMBL" id="BMCU01000002">
    <property type="protein sequence ID" value="GGG02186.1"/>
    <property type="molecule type" value="Genomic_DNA"/>
</dbReference>
<dbReference type="Proteomes" id="UP000654257">
    <property type="component" value="Unassembled WGS sequence"/>
</dbReference>
<dbReference type="RefSeq" id="WP_188544228.1">
    <property type="nucleotide sequence ID" value="NZ_BMCU01000002.1"/>
</dbReference>
<organism evidence="6 7">
    <name type="scientific">Rhodococcoides trifolii</name>
    <dbReference type="NCBI Taxonomy" id="908250"/>
    <lineage>
        <taxon>Bacteria</taxon>
        <taxon>Bacillati</taxon>
        <taxon>Actinomycetota</taxon>
        <taxon>Actinomycetes</taxon>
        <taxon>Mycobacteriales</taxon>
        <taxon>Nocardiaceae</taxon>
        <taxon>Rhodococcoides</taxon>
    </lineage>
</organism>
<evidence type="ECO:0000259" key="5">
    <source>
        <dbReference type="Pfam" id="PF18085"/>
    </source>
</evidence>
<reference evidence="6" key="2">
    <citation type="submission" date="2020-09" db="EMBL/GenBank/DDBJ databases">
        <authorList>
            <person name="Sun Q."/>
            <person name="Sedlacek I."/>
        </authorList>
    </citation>
    <scope>NUCLEOTIDE SEQUENCE</scope>
    <source>
        <strain evidence="6">CCM 7905</strain>
    </source>
</reference>
<evidence type="ECO:0000313" key="6">
    <source>
        <dbReference type="EMBL" id="GGG02186.1"/>
    </source>
</evidence>
<name>A0A917FUD8_9NOCA</name>
<keyword evidence="7" id="KW-1185">Reference proteome</keyword>
<evidence type="ECO:0000313" key="7">
    <source>
        <dbReference type="Proteomes" id="UP000654257"/>
    </source>
</evidence>
<keyword evidence="4" id="KW-0067">ATP-binding</keyword>
<comment type="caution">
    <text evidence="6">The sequence shown here is derived from an EMBL/GenBank/DDBJ whole genome shotgun (WGS) entry which is preliminary data.</text>
</comment>
<sequence>MALIYRAELSPSKLEMLQSWVPSPPWAADVDTSALALVGAYRFDDPDGEVGLEAHLLESADGRILHVPVTYRNAPLQGFDSAFVTTMQHSVLGERWVYDGGADPVFLRAFASTIVSGGVQADFDVQTDDGTVPRQLTTFVTGSGGDDNGGNMSIIRIAGTVDVPKSAARLTGTWPGQQDPAVLAFVEE</sequence>
<accession>A0A917FUD8</accession>
<dbReference type="Pfam" id="PF18085">
    <property type="entry name" value="Mak_N_cap"/>
    <property type="match status" value="1"/>
</dbReference>
<dbReference type="GO" id="GO:0016301">
    <property type="term" value="F:kinase activity"/>
    <property type="evidence" value="ECO:0007669"/>
    <property type="project" value="UniProtKB-KW"/>
</dbReference>
<feature type="domain" description="Maltokinase N-terminal cap" evidence="5">
    <location>
        <begin position="20"/>
        <end position="103"/>
    </location>
</feature>
<keyword evidence="2" id="KW-0547">Nucleotide-binding</keyword>
<keyword evidence="1" id="KW-0808">Transferase</keyword>
<reference evidence="6" key="1">
    <citation type="journal article" date="2014" name="Int. J. Syst. Evol. Microbiol.">
        <title>Complete genome sequence of Corynebacterium casei LMG S-19264T (=DSM 44701T), isolated from a smear-ripened cheese.</title>
        <authorList>
            <consortium name="US DOE Joint Genome Institute (JGI-PGF)"/>
            <person name="Walter F."/>
            <person name="Albersmeier A."/>
            <person name="Kalinowski J."/>
            <person name="Ruckert C."/>
        </authorList>
    </citation>
    <scope>NUCLEOTIDE SEQUENCE</scope>
    <source>
        <strain evidence="6">CCM 7905</strain>
    </source>
</reference>
<keyword evidence="3" id="KW-0418">Kinase</keyword>
<dbReference type="InterPro" id="IPR040999">
    <property type="entry name" value="Mak_N_cap"/>
</dbReference>
<evidence type="ECO:0000256" key="3">
    <source>
        <dbReference type="ARBA" id="ARBA00022777"/>
    </source>
</evidence>
<proteinExistence type="predicted"/>
<evidence type="ECO:0000256" key="4">
    <source>
        <dbReference type="ARBA" id="ARBA00022840"/>
    </source>
</evidence>
<gene>
    <name evidence="6" type="ORF">GCM10007304_15200</name>
</gene>
<dbReference type="AlphaFoldDB" id="A0A917FUD8"/>
<protein>
    <recommendedName>
        <fullName evidence="5">Maltokinase N-terminal cap domain-containing protein</fullName>
    </recommendedName>
</protein>
<dbReference type="NCBIfam" id="NF047744">
    <property type="entry name" value="CG0192_rel"/>
    <property type="match status" value="1"/>
</dbReference>